<dbReference type="EMBL" id="CAJVQA010051296">
    <property type="protein sequence ID" value="CAG8822123.1"/>
    <property type="molecule type" value="Genomic_DNA"/>
</dbReference>
<reference evidence="1" key="1">
    <citation type="submission" date="2021-06" db="EMBL/GenBank/DDBJ databases">
        <authorList>
            <person name="Kallberg Y."/>
            <person name="Tangrot J."/>
            <person name="Rosling A."/>
        </authorList>
    </citation>
    <scope>NUCLEOTIDE SEQUENCE</scope>
    <source>
        <strain evidence="1">FL966</strain>
    </source>
</reference>
<dbReference type="AlphaFoldDB" id="A0A9N9PHZ9"/>
<feature type="non-terminal residue" evidence="1">
    <location>
        <position position="63"/>
    </location>
</feature>
<proteinExistence type="predicted"/>
<keyword evidence="2" id="KW-1185">Reference proteome</keyword>
<evidence type="ECO:0000313" key="1">
    <source>
        <dbReference type="EMBL" id="CAG8822123.1"/>
    </source>
</evidence>
<dbReference type="OrthoDB" id="2444524at2759"/>
<sequence>MELFKLDATIRACDESLLSRDGYHRLAAIEPQLIREHQVAIQRIEITNIMNEKIRIRTFNTDE</sequence>
<gene>
    <name evidence="1" type="ORF">CPELLU_LOCUS19788</name>
</gene>
<dbReference type="Proteomes" id="UP000789759">
    <property type="component" value="Unassembled WGS sequence"/>
</dbReference>
<evidence type="ECO:0000313" key="2">
    <source>
        <dbReference type="Proteomes" id="UP000789759"/>
    </source>
</evidence>
<protein>
    <submittedName>
        <fullName evidence="1">7448_t:CDS:1</fullName>
    </submittedName>
</protein>
<accession>A0A9N9PHZ9</accession>
<name>A0A9N9PHZ9_9GLOM</name>
<organism evidence="1 2">
    <name type="scientific">Cetraspora pellucida</name>
    <dbReference type="NCBI Taxonomy" id="1433469"/>
    <lineage>
        <taxon>Eukaryota</taxon>
        <taxon>Fungi</taxon>
        <taxon>Fungi incertae sedis</taxon>
        <taxon>Mucoromycota</taxon>
        <taxon>Glomeromycotina</taxon>
        <taxon>Glomeromycetes</taxon>
        <taxon>Diversisporales</taxon>
        <taxon>Gigasporaceae</taxon>
        <taxon>Cetraspora</taxon>
    </lineage>
</organism>
<comment type="caution">
    <text evidence="1">The sequence shown here is derived from an EMBL/GenBank/DDBJ whole genome shotgun (WGS) entry which is preliminary data.</text>
</comment>